<name>A0ACB8WLI3_9TELE</name>
<accession>A0ACB8WLI3</accession>
<reference evidence="1" key="1">
    <citation type="submission" date="2022-04" db="EMBL/GenBank/DDBJ databases">
        <title>Jade perch genome.</title>
        <authorList>
            <person name="Chao B."/>
        </authorList>
    </citation>
    <scope>NUCLEOTIDE SEQUENCE</scope>
    <source>
        <strain evidence="1">CB-2022</strain>
    </source>
</reference>
<gene>
    <name evidence="1" type="ORF">L3Q82_008028</name>
</gene>
<protein>
    <submittedName>
        <fullName evidence="1">Uncharacterized protein</fullName>
    </submittedName>
</protein>
<keyword evidence="2" id="KW-1185">Reference proteome</keyword>
<evidence type="ECO:0000313" key="1">
    <source>
        <dbReference type="EMBL" id="KAI3368323.1"/>
    </source>
</evidence>
<evidence type="ECO:0000313" key="2">
    <source>
        <dbReference type="Proteomes" id="UP000831701"/>
    </source>
</evidence>
<organism evidence="1 2">
    <name type="scientific">Scortum barcoo</name>
    <name type="common">barcoo grunter</name>
    <dbReference type="NCBI Taxonomy" id="214431"/>
    <lineage>
        <taxon>Eukaryota</taxon>
        <taxon>Metazoa</taxon>
        <taxon>Chordata</taxon>
        <taxon>Craniata</taxon>
        <taxon>Vertebrata</taxon>
        <taxon>Euteleostomi</taxon>
        <taxon>Actinopterygii</taxon>
        <taxon>Neopterygii</taxon>
        <taxon>Teleostei</taxon>
        <taxon>Neoteleostei</taxon>
        <taxon>Acanthomorphata</taxon>
        <taxon>Eupercaria</taxon>
        <taxon>Centrarchiformes</taxon>
        <taxon>Terapontoidei</taxon>
        <taxon>Terapontidae</taxon>
        <taxon>Scortum</taxon>
    </lineage>
</organism>
<comment type="caution">
    <text evidence="1">The sequence shown here is derived from an EMBL/GenBank/DDBJ whole genome shotgun (WGS) entry which is preliminary data.</text>
</comment>
<dbReference type="Proteomes" id="UP000831701">
    <property type="component" value="Chromosome 8"/>
</dbReference>
<dbReference type="EMBL" id="CM041538">
    <property type="protein sequence ID" value="KAI3368323.1"/>
    <property type="molecule type" value="Genomic_DNA"/>
</dbReference>
<proteinExistence type="predicted"/>
<sequence length="327" mass="34344">MRGWWYYIQRERSHKGWQGADVTAAPAPVSETVPEAAGSVSALNTDINHPATAPPPDAADANPGSKVNSSLSNNTSAEREIPLTPESKKENDTSVASATEAVVSETMTMKLPPVPPSGSHAPTSLASTTSRPTHTVQAAITDRATAAQHTSTSSDAAVPVPDSTVPSNQSTQPKTHSSTSAPTPEPPKPETTNATATTTTQPSPTSSTSSSQEPPKSQTVTSAQKTSQPNGHPETATESHLKSTISSPSAQANAQADTPSQLTVGGDTKMVHESSTLDPLLAGLVSAFIITAVIITLLLFLKLRRRDNRPEFRRLQDLPMRCNSKLH</sequence>